<keyword evidence="4" id="KW-1185">Reference proteome</keyword>
<reference evidence="3 4" key="2">
    <citation type="submission" date="2021-03" db="EMBL/GenBank/DDBJ databases">
        <title>Human Oral Microbial Genomes.</title>
        <authorList>
            <person name="Johnston C.D."/>
            <person name="Chen T."/>
            <person name="Dewhirst F.E."/>
        </authorList>
    </citation>
    <scope>NUCLEOTIDE SEQUENCE [LARGE SCALE GENOMIC DNA]</scope>
    <source>
        <strain evidence="3 4">CCUG 66490</strain>
    </source>
</reference>
<keyword evidence="1" id="KW-0812">Transmembrane</keyword>
<feature type="transmembrane region" description="Helical" evidence="1">
    <location>
        <begin position="156"/>
        <end position="181"/>
    </location>
</feature>
<keyword evidence="1" id="KW-0472">Membrane</keyword>
<feature type="transmembrane region" description="Helical" evidence="1">
    <location>
        <begin position="348"/>
        <end position="370"/>
    </location>
</feature>
<feature type="transmembrane region" description="Helical" evidence="1">
    <location>
        <begin position="77"/>
        <end position="95"/>
    </location>
</feature>
<dbReference type="EMBL" id="MRXX01000001">
    <property type="protein sequence ID" value="MBK4778798.1"/>
    <property type="molecule type" value="Genomic_DNA"/>
</dbReference>
<evidence type="ECO:0000313" key="4">
    <source>
        <dbReference type="Proteomes" id="UP000676511"/>
    </source>
</evidence>
<organism evidence="2 5">
    <name type="scientific">Streptococcus lactarius</name>
    <dbReference type="NCBI Taxonomy" id="684066"/>
    <lineage>
        <taxon>Bacteria</taxon>
        <taxon>Bacillati</taxon>
        <taxon>Bacillota</taxon>
        <taxon>Bacilli</taxon>
        <taxon>Lactobacillales</taxon>
        <taxon>Streptococcaceae</taxon>
        <taxon>Streptococcus</taxon>
    </lineage>
</organism>
<gene>
    <name evidence="2" type="ORF">BTU61_01040</name>
    <name evidence="3" type="ORF">J4854_04580</name>
</gene>
<evidence type="ECO:0000313" key="2">
    <source>
        <dbReference type="EMBL" id="MBK4778798.1"/>
    </source>
</evidence>
<sequence>MKNSKRFYLYILIVAVLYAIQYYINNKITPVGDQTAFLKYAEEYHYNYLFFGIDRYFTWSSRLLIESATLLFSIHEKLFVIVSVLATFVLLLPSKKFSKELPWLPGFLLFICIPASEFLSAGSIPTYVNYVFPASFLLFSIYYRHSSNHFVKIISFVSFVFAVMQEQLAVYSFLWLAFELVRDWRVTRFRIRNVFYTFVSLAGIISAKLAPGNGVRFTKEVMTWFPNFSKLNSVQKLGLGILEAGDGLLSVSFTFVFLFLIVMIMLAFYKRNLICISLSGFVFLSILSQKFEWRSIFFTLSAISKHARETGTFQFNLVYCGAVLYYIILLGLVLFVIWSLADLDDKIWLPYLLVIGLVGRLVISFSPTLYASGTRTYLPVMLSIFIITCKFINQIYLKMKIEKIN</sequence>
<name>A0A9X0WLY2_9STRE</name>
<feature type="transmembrane region" description="Helical" evidence="1">
    <location>
        <begin position="247"/>
        <end position="266"/>
    </location>
</feature>
<protein>
    <submittedName>
        <fullName evidence="2">Beta-carotene 15,15'-monooxygenase</fullName>
    </submittedName>
</protein>
<feature type="transmembrane region" description="Helical" evidence="1">
    <location>
        <begin position="7"/>
        <end position="24"/>
    </location>
</feature>
<dbReference type="AlphaFoldDB" id="A0A9X0WLY2"/>
<dbReference type="Proteomes" id="UP000676511">
    <property type="component" value="Chromosome"/>
</dbReference>
<feature type="transmembrane region" description="Helical" evidence="1">
    <location>
        <begin position="101"/>
        <end position="120"/>
    </location>
</feature>
<evidence type="ECO:0000256" key="1">
    <source>
        <dbReference type="SAM" id="Phobius"/>
    </source>
</evidence>
<keyword evidence="1" id="KW-1133">Transmembrane helix</keyword>
<dbReference type="Proteomes" id="UP001138780">
    <property type="component" value="Unassembled WGS sequence"/>
</dbReference>
<dbReference type="RefSeq" id="WP_200771963.1">
    <property type="nucleotide sequence ID" value="NZ_CP072329.1"/>
</dbReference>
<feature type="transmembrane region" description="Helical" evidence="1">
    <location>
        <begin position="323"/>
        <end position="341"/>
    </location>
</feature>
<proteinExistence type="predicted"/>
<dbReference type="EMBL" id="CP072329">
    <property type="protein sequence ID" value="QUB39725.1"/>
    <property type="molecule type" value="Genomic_DNA"/>
</dbReference>
<feature type="transmembrane region" description="Helical" evidence="1">
    <location>
        <begin position="193"/>
        <end position="210"/>
    </location>
</feature>
<reference evidence="2" key="1">
    <citation type="submission" date="2016-12" db="EMBL/GenBank/DDBJ databases">
        <title>Draft genome of Streptococcus lactarius CCUG 66490T type strain.</title>
        <authorList>
            <person name="Salva-Serra F."/>
            <person name="Engstrom-Jakobsson H."/>
            <person name="Thorell K."/>
            <person name="Gomila M."/>
            <person name="Gonzales-Siles L."/>
            <person name="Busquets A."/>
            <person name="Jaen-Luchoro D."/>
            <person name="Karlsson R."/>
            <person name="Kristiansson E."/>
            <person name="Moore E."/>
        </authorList>
    </citation>
    <scope>NUCLEOTIDE SEQUENCE</scope>
    <source>
        <strain evidence="2">CCUG 66490</strain>
    </source>
</reference>
<feature type="transmembrane region" description="Helical" evidence="1">
    <location>
        <begin position="376"/>
        <end position="397"/>
    </location>
</feature>
<accession>A0A9X0WLY2</accession>
<evidence type="ECO:0000313" key="5">
    <source>
        <dbReference type="Proteomes" id="UP001138780"/>
    </source>
</evidence>
<evidence type="ECO:0000313" key="3">
    <source>
        <dbReference type="EMBL" id="QUB39725.1"/>
    </source>
</evidence>